<protein>
    <submittedName>
        <fullName evidence="2">SAF domain protein</fullName>
    </submittedName>
</protein>
<dbReference type="OrthoDB" id="1757906at2"/>
<dbReference type="EMBL" id="SRMQ01000002">
    <property type="protein sequence ID" value="TGJ77408.1"/>
    <property type="molecule type" value="Genomic_DNA"/>
</dbReference>
<keyword evidence="3" id="KW-1185">Reference proteome</keyword>
<dbReference type="CDD" id="cd11614">
    <property type="entry name" value="SAF_CpaB_FlgA_like"/>
    <property type="match status" value="1"/>
</dbReference>
<dbReference type="RefSeq" id="WP_135657903.1">
    <property type="nucleotide sequence ID" value="NZ_JAJUFJ010000002.1"/>
</dbReference>
<gene>
    <name evidence="2" type="ORF">CAGA_07780</name>
</gene>
<dbReference type="InterPro" id="IPR013974">
    <property type="entry name" value="SAF"/>
</dbReference>
<dbReference type="Gene3D" id="3.90.1210.10">
    <property type="entry name" value="Antifreeze-like/N-acetylneuraminic acid synthase C-terminal domain"/>
    <property type="match status" value="1"/>
</dbReference>
<dbReference type="SMART" id="SM00858">
    <property type="entry name" value="SAF"/>
    <property type="match status" value="1"/>
</dbReference>
<evidence type="ECO:0000313" key="2">
    <source>
        <dbReference type="EMBL" id="TGJ77408.1"/>
    </source>
</evidence>
<sequence>MKKVRIIAGIAALLTCFLVYSFFSGNNEAAKQEAMMTVLVAAKNIPAQTQITDDMVAEKQIPSSLVLPDTVLTKSDVVGKYSNASIVAQEPLLKGRFTKPSESGLAYTLKNGMRAITLTVDSETGIADMVKVGNRVDIIVVSSDEKNKKNSKAVTFLQNIEVIALGGGTDSKGSSGYEDVTLSVTPLDAEKLSLAVSTYGRVKGNNSLRLVLRPQEDKNTAAVKSVTIQDIMG</sequence>
<dbReference type="Pfam" id="PF08666">
    <property type="entry name" value="SAF"/>
    <property type="match status" value="1"/>
</dbReference>
<dbReference type="Pfam" id="PF16976">
    <property type="entry name" value="RcpC"/>
    <property type="match status" value="1"/>
</dbReference>
<name>A0A4Z0YBT8_9FIRM</name>
<evidence type="ECO:0000313" key="3">
    <source>
        <dbReference type="Proteomes" id="UP000297714"/>
    </source>
</evidence>
<dbReference type="AlphaFoldDB" id="A0A4Z0YBT8"/>
<accession>A0A4Z0YBT8</accession>
<dbReference type="InterPro" id="IPR031571">
    <property type="entry name" value="RcpC_dom"/>
</dbReference>
<feature type="domain" description="SAF" evidence="1">
    <location>
        <begin position="36"/>
        <end position="98"/>
    </location>
</feature>
<dbReference type="InterPro" id="IPR017592">
    <property type="entry name" value="Pilus_assmbl_Flp-typ_CpaB"/>
</dbReference>
<comment type="caution">
    <text evidence="2">The sequence shown here is derived from an EMBL/GenBank/DDBJ whole genome shotgun (WGS) entry which is preliminary data.</text>
</comment>
<evidence type="ECO:0000259" key="1">
    <source>
        <dbReference type="SMART" id="SM00858"/>
    </source>
</evidence>
<reference evidence="2 3" key="1">
    <citation type="submission" date="2019-04" db="EMBL/GenBank/DDBJ databases">
        <authorList>
            <person name="Poehlein A."/>
            <person name="Bengelsdorf F.R."/>
            <person name="Duerre P."/>
            <person name="Daniel R."/>
        </authorList>
    </citation>
    <scope>NUCLEOTIDE SEQUENCE [LARGE SCALE GENOMIC DNA]</scope>
    <source>
        <strain evidence="2 3">BS-1</strain>
    </source>
</reference>
<organism evidence="2 3">
    <name type="scientific">Caproiciproducens galactitolivorans</name>
    <dbReference type="NCBI Taxonomy" id="642589"/>
    <lineage>
        <taxon>Bacteria</taxon>
        <taxon>Bacillati</taxon>
        <taxon>Bacillota</taxon>
        <taxon>Clostridia</taxon>
        <taxon>Eubacteriales</taxon>
        <taxon>Acutalibacteraceae</taxon>
        <taxon>Caproiciproducens</taxon>
    </lineage>
</organism>
<proteinExistence type="predicted"/>
<dbReference type="Proteomes" id="UP000297714">
    <property type="component" value="Unassembled WGS sequence"/>
</dbReference>
<dbReference type="NCBIfam" id="TIGR03177">
    <property type="entry name" value="pilus_cpaB"/>
    <property type="match status" value="1"/>
</dbReference>